<dbReference type="Proteomes" id="UP000229916">
    <property type="component" value="Unassembled WGS sequence"/>
</dbReference>
<protein>
    <submittedName>
        <fullName evidence="1">Uncharacterized protein</fullName>
    </submittedName>
</protein>
<evidence type="ECO:0000313" key="1">
    <source>
        <dbReference type="EMBL" id="PIU68862.1"/>
    </source>
</evidence>
<organism evidence="1 2">
    <name type="scientific">candidate division WWE3 bacterium CG06_land_8_20_14_3_00_42_16</name>
    <dbReference type="NCBI Taxonomy" id="1975083"/>
    <lineage>
        <taxon>Bacteria</taxon>
        <taxon>Katanobacteria</taxon>
    </lineage>
</organism>
<proteinExistence type="predicted"/>
<name>A0A2M7ANB3_UNCKA</name>
<comment type="caution">
    <text evidence="1">The sequence shown here is derived from an EMBL/GenBank/DDBJ whole genome shotgun (WGS) entry which is preliminary data.</text>
</comment>
<dbReference type="EMBL" id="PEWD01000049">
    <property type="protein sequence ID" value="PIU68862.1"/>
    <property type="molecule type" value="Genomic_DNA"/>
</dbReference>
<accession>A0A2M7ANB3</accession>
<reference evidence="2" key="1">
    <citation type="submission" date="2017-09" db="EMBL/GenBank/DDBJ databases">
        <title>Depth-based differentiation of microbial function through sediment-hosted aquifers and enrichment of novel symbionts in the deep terrestrial subsurface.</title>
        <authorList>
            <person name="Probst A.J."/>
            <person name="Ladd B."/>
            <person name="Jarett J.K."/>
            <person name="Geller-Mcgrath D.E."/>
            <person name="Sieber C.M.K."/>
            <person name="Emerson J.B."/>
            <person name="Anantharaman K."/>
            <person name="Thomas B.C."/>
            <person name="Malmstrom R."/>
            <person name="Stieglmeier M."/>
            <person name="Klingl A."/>
            <person name="Woyke T."/>
            <person name="Ryan C.M."/>
            <person name="Banfield J.F."/>
        </authorList>
    </citation>
    <scope>NUCLEOTIDE SEQUENCE [LARGE SCALE GENOMIC DNA]</scope>
</reference>
<sequence>MPQKFNDYFASVNYPDRKILRYDEIARKQFKAKITREACLPAGRRAKEDPMSIKLMKIHFEREPENATVDRCEELQQ</sequence>
<evidence type="ECO:0000313" key="2">
    <source>
        <dbReference type="Proteomes" id="UP000229916"/>
    </source>
</evidence>
<gene>
    <name evidence="1" type="ORF">COS81_02375</name>
</gene>
<dbReference type="AlphaFoldDB" id="A0A2M7ANB3"/>